<dbReference type="HOGENOM" id="CLU_2684338_0_0_9"/>
<dbReference type="PATRIC" id="fig|1333534.5.peg.280"/>
<proteinExistence type="predicted"/>
<organism evidence="1 2">
    <name type="scientific">Paenibacillus durus ATCC 35681</name>
    <dbReference type="NCBI Taxonomy" id="1333534"/>
    <lineage>
        <taxon>Bacteria</taxon>
        <taxon>Bacillati</taxon>
        <taxon>Bacillota</taxon>
        <taxon>Bacilli</taxon>
        <taxon>Bacillales</taxon>
        <taxon>Paenibacillaceae</taxon>
        <taxon>Paenibacillus</taxon>
    </lineage>
</organism>
<reference evidence="1 2" key="2">
    <citation type="journal article" date="2016" name="Genome Announc.">
        <title>Genome Sequence of a Gram-Positive Diazotroph, Paenibacillus durus Type Strain ATCC 35681.</title>
        <authorList>
            <person name="Halim M.A."/>
            <person name="Rahman A.Y."/>
            <person name="Sim K.S."/>
            <person name="Yam H.C."/>
            <person name="Rahim A.A."/>
            <person name="Ghazali A.H."/>
            <person name="Najimudin N."/>
        </authorList>
    </citation>
    <scope>NUCLEOTIDE SEQUENCE [LARGE SCALE GENOMIC DNA]</scope>
    <source>
        <strain evidence="1 2">ATCC 35681</strain>
    </source>
</reference>
<sequence>MQPHRKDPIGGRTARIPLAVAPQGSRWLRISSGLLLENVESAGFFEQKRELAGKTCYGAGISGFSSWIGELDRK</sequence>
<dbReference type="Proteomes" id="UP000034189">
    <property type="component" value="Chromosome"/>
</dbReference>
<gene>
    <name evidence="1" type="ORF">VK70_01265</name>
</gene>
<evidence type="ECO:0000313" key="1">
    <source>
        <dbReference type="EMBL" id="AKG33404.1"/>
    </source>
</evidence>
<accession>A0A0F7F7N0</accession>
<protein>
    <submittedName>
        <fullName evidence="1">Uncharacterized protein</fullName>
    </submittedName>
</protein>
<reference evidence="1 2" key="1">
    <citation type="submission" date="2015-03" db="EMBL/GenBank/DDBJ databases">
        <authorList>
            <person name="Abdul Halim M."/>
        </authorList>
    </citation>
    <scope>NUCLEOTIDE SEQUENCE [LARGE SCALE GENOMIC DNA]</scope>
    <source>
        <strain evidence="1 2">ATCC 35681</strain>
    </source>
</reference>
<evidence type="ECO:0000313" key="2">
    <source>
        <dbReference type="Proteomes" id="UP000034189"/>
    </source>
</evidence>
<name>A0A0F7F7N0_PAEDU</name>
<dbReference type="AlphaFoldDB" id="A0A0F7F7N0"/>
<dbReference type="EMBL" id="CP011114">
    <property type="protein sequence ID" value="AKG33404.1"/>
    <property type="molecule type" value="Genomic_DNA"/>
</dbReference>